<dbReference type="InterPro" id="IPR001646">
    <property type="entry name" value="5peptide_repeat"/>
</dbReference>
<evidence type="ECO:0000313" key="2">
    <source>
        <dbReference type="Proteomes" id="UP000305233"/>
    </source>
</evidence>
<gene>
    <name evidence="1" type="ORF">E8P82_04965</name>
</gene>
<dbReference type="SUPFAM" id="SSF141571">
    <property type="entry name" value="Pentapeptide repeat-like"/>
    <property type="match status" value="1"/>
</dbReference>
<dbReference type="AlphaFoldDB" id="A0A4S5E7H2"/>
<keyword evidence="2" id="KW-1185">Reference proteome</keyword>
<dbReference type="Pfam" id="PF00805">
    <property type="entry name" value="Pentapeptide"/>
    <property type="match status" value="1"/>
</dbReference>
<dbReference type="PANTHER" id="PTHR14136:SF17">
    <property type="entry name" value="BTB_POZ DOMAIN-CONTAINING PROTEIN KCTD9"/>
    <property type="match status" value="1"/>
</dbReference>
<evidence type="ECO:0000313" key="1">
    <source>
        <dbReference type="EMBL" id="THJ67452.1"/>
    </source>
</evidence>
<dbReference type="Gene3D" id="2.160.20.80">
    <property type="entry name" value="E3 ubiquitin-protein ligase SopA"/>
    <property type="match status" value="1"/>
</dbReference>
<proteinExistence type="predicted"/>
<dbReference type="RefSeq" id="WP_136453390.1">
    <property type="nucleotide sequence ID" value="NZ_SSWH01000003.1"/>
</dbReference>
<dbReference type="EMBL" id="SSWH01000003">
    <property type="protein sequence ID" value="THJ67452.1"/>
    <property type="molecule type" value="Genomic_DNA"/>
</dbReference>
<dbReference type="InterPro" id="IPR051082">
    <property type="entry name" value="Pentapeptide-BTB/POZ_domain"/>
</dbReference>
<protein>
    <submittedName>
        <fullName evidence="1">Pentapeptide repeat-containing protein</fullName>
    </submittedName>
</protein>
<accession>A0A4S5E7H2</accession>
<dbReference type="PANTHER" id="PTHR14136">
    <property type="entry name" value="BTB_POZ DOMAIN-CONTAINING PROTEIN KCTD9"/>
    <property type="match status" value="1"/>
</dbReference>
<comment type="caution">
    <text evidence="1">The sequence shown here is derived from an EMBL/GenBank/DDBJ whole genome shotgun (WGS) entry which is preliminary data.</text>
</comment>
<dbReference type="Proteomes" id="UP000305233">
    <property type="component" value="Unassembled WGS sequence"/>
</dbReference>
<organism evidence="1 2">
    <name type="scientific">Arthrobacter echini</name>
    <dbReference type="NCBI Taxonomy" id="1529066"/>
    <lineage>
        <taxon>Bacteria</taxon>
        <taxon>Bacillati</taxon>
        <taxon>Actinomycetota</taxon>
        <taxon>Actinomycetes</taxon>
        <taxon>Micrococcales</taxon>
        <taxon>Micrococcaceae</taxon>
        <taxon>Arthrobacter</taxon>
    </lineage>
</organism>
<dbReference type="OrthoDB" id="154708at2"/>
<name>A0A4S5E7H2_9MICC</name>
<sequence length="285" mass="30152">MPAVPLHLSGRPDVPLTADCTQCFALCCSALGFERSSDFAHDKPAGEPCRNLATDFSCTIHARLRSSGYRGCTVFDCFGAGQQVAQRTFGGRSWTDHPELRSATFTAFPIVRQLHEVLWYLDEAQRLADTSTAVPGDIRALVGPLVAETVELAQLDPAGLAAVDLDGLRGRVGPALGAVSGAVRNGVRGVRLSRRLAPGADLLGADLTGRDLRGANLRGAYLIAADLSGADLRWVDLLGADLRDARLHGADLSHALFLTPLQLAAAAGDESTRLPTRLSAPAHWG</sequence>
<reference evidence="1 2" key="1">
    <citation type="submission" date="2019-04" db="EMBL/GenBank/DDBJ databases">
        <authorList>
            <person name="Liu Q."/>
            <person name="Xin Y.-H."/>
        </authorList>
    </citation>
    <scope>NUCLEOTIDE SEQUENCE [LARGE SCALE GENOMIC DNA]</scope>
    <source>
        <strain evidence="1 2">AM23</strain>
    </source>
</reference>